<dbReference type="Proteomes" id="UP000001357">
    <property type="component" value="Unassembled WGS sequence"/>
</dbReference>
<dbReference type="RefSeq" id="XP_001745348.1">
    <property type="nucleotide sequence ID" value="XM_001745296.1"/>
</dbReference>
<reference evidence="2 3" key="1">
    <citation type="journal article" date="2008" name="Nature">
        <title>The genome of the choanoflagellate Monosiga brevicollis and the origin of metazoans.</title>
        <authorList>
            <consortium name="JGI Sequencing"/>
            <person name="King N."/>
            <person name="Westbrook M.J."/>
            <person name="Young S.L."/>
            <person name="Kuo A."/>
            <person name="Abedin M."/>
            <person name="Chapman J."/>
            <person name="Fairclough S."/>
            <person name="Hellsten U."/>
            <person name="Isogai Y."/>
            <person name="Letunic I."/>
            <person name="Marr M."/>
            <person name="Pincus D."/>
            <person name="Putnam N."/>
            <person name="Rokas A."/>
            <person name="Wright K.J."/>
            <person name="Zuzow R."/>
            <person name="Dirks W."/>
            <person name="Good M."/>
            <person name="Goodstein D."/>
            <person name="Lemons D."/>
            <person name="Li W."/>
            <person name="Lyons J.B."/>
            <person name="Morris A."/>
            <person name="Nichols S."/>
            <person name="Richter D.J."/>
            <person name="Salamov A."/>
            <person name="Bork P."/>
            <person name="Lim W.A."/>
            <person name="Manning G."/>
            <person name="Miller W.T."/>
            <person name="McGinnis W."/>
            <person name="Shapiro H."/>
            <person name="Tjian R."/>
            <person name="Grigoriev I.V."/>
            <person name="Rokhsar D."/>
        </authorList>
    </citation>
    <scope>NUCLEOTIDE SEQUENCE [LARGE SCALE GENOMIC DNA]</scope>
    <source>
        <strain evidence="3">MX1 / ATCC 50154</strain>
    </source>
</reference>
<dbReference type="STRING" id="81824.A9UXY5"/>
<dbReference type="CDD" id="cd02440">
    <property type="entry name" value="AdoMet_MTases"/>
    <property type="match status" value="1"/>
</dbReference>
<evidence type="ECO:0008006" key="4">
    <source>
        <dbReference type="Google" id="ProtNLM"/>
    </source>
</evidence>
<evidence type="ECO:0000313" key="3">
    <source>
        <dbReference type="Proteomes" id="UP000001357"/>
    </source>
</evidence>
<dbReference type="PANTHER" id="PTHR43832:SF1">
    <property type="entry name" value="S-ADENOSYL-L-METHIONINE-DEPENDENT METHYLTRANSFERASES SUPERFAMILY PROTEIN"/>
    <property type="match status" value="1"/>
</dbReference>
<organism evidence="2 3">
    <name type="scientific">Monosiga brevicollis</name>
    <name type="common">Choanoflagellate</name>
    <dbReference type="NCBI Taxonomy" id="81824"/>
    <lineage>
        <taxon>Eukaryota</taxon>
        <taxon>Choanoflagellata</taxon>
        <taxon>Craspedida</taxon>
        <taxon>Salpingoecidae</taxon>
        <taxon>Monosiga</taxon>
    </lineage>
</organism>
<dbReference type="InParanoid" id="A9UXY5"/>
<dbReference type="AlphaFoldDB" id="A9UXY5"/>
<accession>A9UXY5</accession>
<evidence type="ECO:0000313" key="2">
    <source>
        <dbReference type="EMBL" id="EDQ89926.1"/>
    </source>
</evidence>
<dbReference type="FunFam" id="3.40.50.150:FF:000554">
    <property type="entry name" value="Cation-transporting ATPase"/>
    <property type="match status" value="1"/>
</dbReference>
<dbReference type="GeneID" id="5890720"/>
<dbReference type="KEGG" id="mbr:MONBRDRAFT_36815"/>
<comment type="similarity">
    <text evidence="1">Belongs to the CFA/CMAS family.</text>
</comment>
<dbReference type="EMBL" id="CH991549">
    <property type="protein sequence ID" value="EDQ89926.1"/>
    <property type="molecule type" value="Genomic_DNA"/>
</dbReference>
<protein>
    <recommendedName>
        <fullName evidence="4">Methyltransferase domain-containing protein</fullName>
    </recommendedName>
</protein>
<dbReference type="InterPro" id="IPR029063">
    <property type="entry name" value="SAM-dependent_MTases_sf"/>
</dbReference>
<keyword evidence="3" id="KW-1185">Reference proteome</keyword>
<dbReference type="OMA" id="IAQHFFT"/>
<name>A9UXY5_MONBE</name>
<evidence type="ECO:0000256" key="1">
    <source>
        <dbReference type="ARBA" id="ARBA00010815"/>
    </source>
</evidence>
<dbReference type="Gene3D" id="3.40.50.150">
    <property type="entry name" value="Vaccinia Virus protein VP39"/>
    <property type="match status" value="1"/>
</dbReference>
<dbReference type="eggNOG" id="ENOG502QQW3">
    <property type="taxonomic scope" value="Eukaryota"/>
</dbReference>
<dbReference type="Pfam" id="PF02353">
    <property type="entry name" value="CMAS"/>
    <property type="match status" value="1"/>
</dbReference>
<gene>
    <name evidence="2" type="ORF">MONBRDRAFT_36815</name>
</gene>
<proteinExistence type="inferred from homology"/>
<sequence length="363" mass="41623">MDIIGEVVVKLGMPILERDLVPDSLIRAVCRFLIRDTIRQNAPESIEELQARKQAFVADLKTRAIAEQTGAANEQHYEIPTRYYDLSLGPRKKYSSCLWSDGVTTLAEAEDAAFEETCRHARITDGLRILDLGCGWGSLTLWLAEHYPKATIHSISNSRTQKQYIDDQCRAKGYKNVTVFTSDINDFEAEGNYDRVMSIEMFEHMKNYEKLMNKITNWLKPGGFLFVHIFTHREAAYHFVSDEAKASNWMANYFFSGGTMPSMDLLHFFTGPLGLKEQWTWNGGHYAKTLNAWLALTDENATEAKEALREAYGKDCDITKYFVYHRLFFIACAELFDLNNGNEYFVTHYLFEKPVDTSSTVKP</sequence>
<dbReference type="PANTHER" id="PTHR43832">
    <property type="match status" value="1"/>
</dbReference>
<dbReference type="SUPFAM" id="SSF53335">
    <property type="entry name" value="S-adenosyl-L-methionine-dependent methyltransferases"/>
    <property type="match status" value="1"/>
</dbReference>